<protein>
    <submittedName>
        <fullName evidence="1">Uncharacterized protein</fullName>
    </submittedName>
</protein>
<reference evidence="1" key="1">
    <citation type="submission" date="2024-12" db="EMBL/GenBank/DDBJ databases">
        <authorList>
            <person name="Wu N."/>
        </authorList>
    </citation>
    <scope>NUCLEOTIDE SEQUENCE</scope>
    <source>
        <strain evidence="1">P15</strain>
    </source>
</reference>
<evidence type="ECO:0000313" key="2">
    <source>
        <dbReference type="Proteomes" id="UP001631969"/>
    </source>
</evidence>
<organism evidence="1 2">
    <name type="scientific">Paenibacillus mesotrionivorans</name>
    <dbReference type="NCBI Taxonomy" id="3160968"/>
    <lineage>
        <taxon>Bacteria</taxon>
        <taxon>Bacillati</taxon>
        <taxon>Bacillota</taxon>
        <taxon>Bacilli</taxon>
        <taxon>Bacillales</taxon>
        <taxon>Paenibacillaceae</taxon>
        <taxon>Paenibacillus</taxon>
    </lineage>
</organism>
<accession>A0ACC7NRF9</accession>
<keyword evidence="2" id="KW-1185">Reference proteome</keyword>
<gene>
    <name evidence="1" type="ORF">ACI1P1_01540</name>
</gene>
<sequence>MNPGYLSLVLISVTMILLASGWKDILLPGIPLAGLLAFFTGWLIAAMFKVEWGGVEVQFTLPYLLICAAAVTGILKTPLLRAHVWVCGLLLGTFDCLLRELGGWAAVAPQGHAWLNGALIIAVITLLLGRGALWQWIALSIGLTVSEALYVWFHRYSASFAGGAAFADHWWLVLCLTRGLSVLLEAVSKLASKGMRQGTKR</sequence>
<evidence type="ECO:0000313" key="1">
    <source>
        <dbReference type="EMBL" id="MFM9326970.1"/>
    </source>
</evidence>
<dbReference type="Proteomes" id="UP001631969">
    <property type="component" value="Unassembled WGS sequence"/>
</dbReference>
<comment type="caution">
    <text evidence="1">The sequence shown here is derived from an EMBL/GenBank/DDBJ whole genome shotgun (WGS) entry which is preliminary data.</text>
</comment>
<name>A0ACC7NRF9_9BACL</name>
<proteinExistence type="predicted"/>
<dbReference type="EMBL" id="JBJURJ010000001">
    <property type="protein sequence ID" value="MFM9326970.1"/>
    <property type="molecule type" value="Genomic_DNA"/>
</dbReference>